<evidence type="ECO:0000313" key="2">
    <source>
        <dbReference type="Proteomes" id="UP000537592"/>
    </source>
</evidence>
<accession>A0A7W5Z4A0</accession>
<dbReference type="Proteomes" id="UP000537592">
    <property type="component" value="Unassembled WGS sequence"/>
</dbReference>
<keyword evidence="2" id="KW-1185">Reference proteome</keyword>
<reference evidence="1 2" key="1">
    <citation type="submission" date="2020-08" db="EMBL/GenBank/DDBJ databases">
        <title>Genomic Encyclopedia of Type Strains, Phase IV (KMG-IV): sequencing the most valuable type-strain genomes for metagenomic binning, comparative biology and taxonomic classification.</title>
        <authorList>
            <person name="Goeker M."/>
        </authorList>
    </citation>
    <scope>NUCLEOTIDE SEQUENCE [LARGE SCALE GENOMIC DNA]</scope>
    <source>
        <strain evidence="1 2">DSM 28760</strain>
    </source>
</reference>
<sequence length="53" mass="6104">MGRSSYKAMLRISQAPAQSFCPVNHHIPRISAMRLNHKLAPQTEDKRFLKLDL</sequence>
<comment type="caution">
    <text evidence="1">The sequence shown here is derived from an EMBL/GenBank/DDBJ whole genome shotgun (WGS) entry which is preliminary data.</text>
</comment>
<gene>
    <name evidence="1" type="ORF">FHS81_001378</name>
</gene>
<dbReference type="EMBL" id="JACICC010000003">
    <property type="protein sequence ID" value="MBB3809296.1"/>
    <property type="molecule type" value="Genomic_DNA"/>
</dbReference>
<name>A0A7W5Z4A0_9HYPH</name>
<organism evidence="1 2">
    <name type="scientific">Pseudochelatococcus contaminans</name>
    <dbReference type="NCBI Taxonomy" id="1538103"/>
    <lineage>
        <taxon>Bacteria</taxon>
        <taxon>Pseudomonadati</taxon>
        <taxon>Pseudomonadota</taxon>
        <taxon>Alphaproteobacteria</taxon>
        <taxon>Hyphomicrobiales</taxon>
        <taxon>Chelatococcaceae</taxon>
        <taxon>Pseudochelatococcus</taxon>
    </lineage>
</organism>
<proteinExistence type="predicted"/>
<dbReference type="AlphaFoldDB" id="A0A7W5Z4A0"/>
<evidence type="ECO:0000313" key="1">
    <source>
        <dbReference type="EMBL" id="MBB3809296.1"/>
    </source>
</evidence>
<protein>
    <submittedName>
        <fullName evidence="1">Uncharacterized protein</fullName>
    </submittedName>
</protein>